<proteinExistence type="predicted"/>
<reference evidence="3 4" key="1">
    <citation type="submission" date="2018-03" db="EMBL/GenBank/DDBJ databases">
        <title>Genome sequencing of Ottowia sp.</title>
        <authorList>
            <person name="Kim S.-J."/>
            <person name="Heo J."/>
            <person name="Kwon S.-W."/>
        </authorList>
    </citation>
    <scope>NUCLEOTIDE SEQUENCE [LARGE SCALE GENOMIC DNA]</scope>
    <source>
        <strain evidence="3 4">KADR8-3</strain>
    </source>
</reference>
<dbReference type="InterPro" id="IPR001509">
    <property type="entry name" value="Epimerase_deHydtase"/>
</dbReference>
<organism evidence="3 4">
    <name type="scientific">Ottowia oryzae</name>
    <dbReference type="NCBI Taxonomy" id="2109914"/>
    <lineage>
        <taxon>Bacteria</taxon>
        <taxon>Pseudomonadati</taxon>
        <taxon>Pseudomonadota</taxon>
        <taxon>Betaproteobacteria</taxon>
        <taxon>Burkholderiales</taxon>
        <taxon>Comamonadaceae</taxon>
        <taxon>Ottowia</taxon>
    </lineage>
</organism>
<dbReference type="EMBL" id="CP027666">
    <property type="protein sequence ID" value="AVO34596.1"/>
    <property type="molecule type" value="Genomic_DNA"/>
</dbReference>
<protein>
    <recommendedName>
        <fullName evidence="2">NAD-dependent epimerase/dehydratase domain-containing protein</fullName>
    </recommendedName>
</protein>
<dbReference type="OrthoDB" id="112777at2"/>
<accession>A0A2S0MFI8</accession>
<name>A0A2S0MFI8_9BURK</name>
<sequence>MCRPSVGWLLAKARAAPDRLPWASTACTARSSSQPGASALRSACAGCAGVPEAASAGDKATLPDPPGAPGSVAAPALAGSPVASVEAARGDVDDMRRIVARRAGCLFITEWSNRHSWPSIAPCESQQSIQIHPLLPPFTMSTHTDRALPTHRTADHALILGGTGAAGAAIASRLARSGVRVTLAGRGSAAPRLNAYPDLATLPWRQVDLRQPGALRQAARDCDVIVHAANPATYVDWPREVLPMMDAVLDAVAHPEVTVMLPGNVYALAPSPSPISEGAPARDGTENAANAKGRLRHTLEARLQAAAQAGQCRALVVRAGDFFGAHAPRGWIAQAMLPALNRPEWPSVPGAGVPPTVRRIWQPGAAGVGHQWNYLDDYAHTVALLLAERARLQRWEAFHTAGHWDADGQTLVARTADLLGQATVHRPRTQAFPWGAMRVVAPFHAMSREVLDMRWLWQQPVRLSNAKLRAFLQQDEPHTPWDEALRASLRIG</sequence>
<dbReference type="KEGG" id="otk:C6570_10430"/>
<evidence type="ECO:0000313" key="3">
    <source>
        <dbReference type="EMBL" id="AVO34596.1"/>
    </source>
</evidence>
<evidence type="ECO:0000313" key="4">
    <source>
        <dbReference type="Proteomes" id="UP000239709"/>
    </source>
</evidence>
<dbReference type="InterPro" id="IPR036291">
    <property type="entry name" value="NAD(P)-bd_dom_sf"/>
</dbReference>
<dbReference type="AlphaFoldDB" id="A0A2S0MFI8"/>
<keyword evidence="4" id="KW-1185">Reference proteome</keyword>
<gene>
    <name evidence="3" type="ORF">C6570_10430</name>
</gene>
<evidence type="ECO:0000259" key="2">
    <source>
        <dbReference type="Pfam" id="PF01370"/>
    </source>
</evidence>
<dbReference type="Proteomes" id="UP000239709">
    <property type="component" value="Chromosome"/>
</dbReference>
<feature type="region of interest" description="Disordered" evidence="1">
    <location>
        <begin position="55"/>
        <end position="75"/>
    </location>
</feature>
<feature type="domain" description="NAD-dependent epimerase/dehydratase" evidence="2">
    <location>
        <begin position="157"/>
        <end position="388"/>
    </location>
</feature>
<dbReference type="SUPFAM" id="SSF51735">
    <property type="entry name" value="NAD(P)-binding Rossmann-fold domains"/>
    <property type="match status" value="1"/>
</dbReference>
<evidence type="ECO:0000256" key="1">
    <source>
        <dbReference type="SAM" id="MobiDB-lite"/>
    </source>
</evidence>
<dbReference type="Pfam" id="PF01370">
    <property type="entry name" value="Epimerase"/>
    <property type="match status" value="1"/>
</dbReference>
<dbReference type="Gene3D" id="3.40.50.720">
    <property type="entry name" value="NAD(P)-binding Rossmann-like Domain"/>
    <property type="match status" value="1"/>
</dbReference>